<proteinExistence type="predicted"/>
<sequence length="267" mass="27337">MSISLGVAACFALEAFALPLPSGWSCVGTCGTNTAADGDVSLAPGFSSYQWISTSNAPTGEGQLPSGDTGQETNGSEAFTPQFTVASGDNLNFYFNYITSDGEEYTEYAWAGLFNSSATFDSYLFTARTTPSGNTVPGFGLPGLGSGVSLSPSSTAINPGATNFSPLGLSSGDCYLGPTEGCGSTGWIQMSYSFQSAGTYSLGFGVTNALDEAFNTAFAFAGVSINDVPIIVDPPTNAVPTPTSLLLLGLGLALLGFQRRGQGRLDA</sequence>
<protein>
    <submittedName>
        <fullName evidence="2">NF038132 family protein</fullName>
    </submittedName>
</protein>
<evidence type="ECO:0000313" key="3">
    <source>
        <dbReference type="Proteomes" id="UP000539350"/>
    </source>
</evidence>
<dbReference type="Proteomes" id="UP000539350">
    <property type="component" value="Unassembled WGS sequence"/>
</dbReference>
<comment type="caution">
    <text evidence="2">The sequence shown here is derived from an EMBL/GenBank/DDBJ whole genome shotgun (WGS) entry which is preliminary data.</text>
</comment>
<dbReference type="AlphaFoldDB" id="A0A7W2YJE6"/>
<keyword evidence="3" id="KW-1185">Reference proteome</keyword>
<dbReference type="EMBL" id="JACFXU010000014">
    <property type="protein sequence ID" value="MBA6413045.1"/>
    <property type="molecule type" value="Genomic_DNA"/>
</dbReference>
<evidence type="ECO:0000256" key="1">
    <source>
        <dbReference type="SAM" id="SignalP"/>
    </source>
</evidence>
<reference evidence="2 3" key="1">
    <citation type="submission" date="2020-07" db="EMBL/GenBank/DDBJ databases">
        <title>Halieaceae bacterium, F7430, whole genome shotgun sequencing project.</title>
        <authorList>
            <person name="Jiang S."/>
            <person name="Liu Z.W."/>
            <person name="Du Z.J."/>
        </authorList>
    </citation>
    <scope>NUCLEOTIDE SEQUENCE [LARGE SCALE GENOMIC DNA]</scope>
    <source>
        <strain evidence="2 3">F7430</strain>
    </source>
</reference>
<dbReference type="NCBIfam" id="NF038132">
    <property type="entry name" value="PEP_NF038132"/>
    <property type="match status" value="1"/>
</dbReference>
<accession>A0A7W2YJE6</accession>
<keyword evidence="1" id="KW-0732">Signal</keyword>
<evidence type="ECO:0000313" key="2">
    <source>
        <dbReference type="EMBL" id="MBA6413045.1"/>
    </source>
</evidence>
<name>A0A7W2YJE6_9GAMM</name>
<feature type="chain" id="PRO_5031529755" evidence="1">
    <location>
        <begin position="18"/>
        <end position="267"/>
    </location>
</feature>
<organism evidence="2 3">
    <name type="scientific">Sediminihaliea albiluteola</name>
    <dbReference type="NCBI Taxonomy" id="2758564"/>
    <lineage>
        <taxon>Bacteria</taxon>
        <taxon>Pseudomonadati</taxon>
        <taxon>Pseudomonadota</taxon>
        <taxon>Gammaproteobacteria</taxon>
        <taxon>Cellvibrionales</taxon>
        <taxon>Halieaceae</taxon>
        <taxon>Sediminihaliea</taxon>
    </lineage>
</organism>
<feature type="signal peptide" evidence="1">
    <location>
        <begin position="1"/>
        <end position="17"/>
    </location>
</feature>
<gene>
    <name evidence="2" type="ORF">H2508_07980</name>
</gene>